<evidence type="ECO:0000256" key="2">
    <source>
        <dbReference type="ARBA" id="ARBA00022692"/>
    </source>
</evidence>
<evidence type="ECO:0000313" key="7">
    <source>
        <dbReference type="Proteomes" id="UP000095287"/>
    </source>
</evidence>
<accession>A0A1I7Y622</accession>
<evidence type="ECO:0000259" key="6">
    <source>
        <dbReference type="PROSITE" id="PS50262"/>
    </source>
</evidence>
<sequence length="385" mass="43806">MAPTDTSDILVPAVVNSFGELNVHTSEFTFLAPNGSIQYYVETSTNSYMDTQYEMTGTDKTLVQISYAASYMYMLLAVVGVLLNSYVLTRLAQLAYLDQERFKNGCGLPLAAMSLADLVSLTAIIFVVFVNAYIPNHAISPVVHSIHCKVTLYLIHSMTGLSTWCWLFVSALRYMAVYHPVWHISRWRLGRRSLGCILILSFVMNSWLLFAVNGQVQTCGEENISDDFDFNRVLHGTELCWSYILPACITFALDMRVILTRPPGLASSIRQTASRRGRKDNDHMSRGWRFRAKCPGECSTPKKRHFVIRPFFYLKSVISANLPMGKQERLNDAQHEAPSRVQGTIRRVALAGHYLYRSSPKRTRQFFAHVCCRKRKLGRIRQNTY</sequence>
<dbReference type="PANTHER" id="PTHR24224">
    <property type="entry name" value="CARDIOACCELERATORY PEPTIDE RECEPTOR-RELATED"/>
    <property type="match status" value="1"/>
</dbReference>
<reference evidence="8" key="1">
    <citation type="submission" date="2016-11" db="UniProtKB">
        <authorList>
            <consortium name="WormBaseParasite"/>
        </authorList>
    </citation>
    <scope>IDENTIFICATION</scope>
</reference>
<feature type="domain" description="G-protein coupled receptors family 1 profile" evidence="6">
    <location>
        <begin position="83"/>
        <end position="209"/>
    </location>
</feature>
<dbReference type="WBParaSite" id="L893_g1299.t1">
    <property type="protein sequence ID" value="L893_g1299.t1"/>
    <property type="gene ID" value="L893_g1299"/>
</dbReference>
<dbReference type="GO" id="GO:0016020">
    <property type="term" value="C:membrane"/>
    <property type="evidence" value="ECO:0007669"/>
    <property type="project" value="UniProtKB-SubCell"/>
</dbReference>
<dbReference type="PANTHER" id="PTHR24224:SF37">
    <property type="entry name" value="G-PROTEIN COUPLED RECEPTORS FAMILY 1 PROFILE DOMAIN-CONTAINING PROTEIN"/>
    <property type="match status" value="1"/>
</dbReference>
<dbReference type="SUPFAM" id="SSF81321">
    <property type="entry name" value="Family A G protein-coupled receptor-like"/>
    <property type="match status" value="1"/>
</dbReference>
<feature type="transmembrane region" description="Helical" evidence="5">
    <location>
        <begin position="154"/>
        <end position="172"/>
    </location>
</feature>
<dbReference type="InterPro" id="IPR017452">
    <property type="entry name" value="GPCR_Rhodpsn_7TM"/>
</dbReference>
<name>A0A1I7Y622_9BILA</name>
<keyword evidence="4 5" id="KW-0472">Membrane</keyword>
<organism evidence="7 8">
    <name type="scientific">Steinernema glaseri</name>
    <dbReference type="NCBI Taxonomy" id="37863"/>
    <lineage>
        <taxon>Eukaryota</taxon>
        <taxon>Metazoa</taxon>
        <taxon>Ecdysozoa</taxon>
        <taxon>Nematoda</taxon>
        <taxon>Chromadorea</taxon>
        <taxon>Rhabditida</taxon>
        <taxon>Tylenchina</taxon>
        <taxon>Panagrolaimomorpha</taxon>
        <taxon>Strongyloidoidea</taxon>
        <taxon>Steinernematidae</taxon>
        <taxon>Steinernema</taxon>
    </lineage>
</organism>
<proteinExistence type="predicted"/>
<evidence type="ECO:0000256" key="5">
    <source>
        <dbReference type="SAM" id="Phobius"/>
    </source>
</evidence>
<keyword evidence="7" id="KW-1185">Reference proteome</keyword>
<feature type="transmembrane region" description="Helical" evidence="5">
    <location>
        <begin position="193"/>
        <end position="212"/>
    </location>
</feature>
<dbReference type="Gene3D" id="1.20.1070.10">
    <property type="entry name" value="Rhodopsin 7-helix transmembrane proteins"/>
    <property type="match status" value="1"/>
</dbReference>
<evidence type="ECO:0000256" key="4">
    <source>
        <dbReference type="ARBA" id="ARBA00023136"/>
    </source>
</evidence>
<evidence type="ECO:0000313" key="8">
    <source>
        <dbReference type="WBParaSite" id="L893_g1299.t1"/>
    </source>
</evidence>
<feature type="transmembrane region" description="Helical" evidence="5">
    <location>
        <begin position="110"/>
        <end position="134"/>
    </location>
</feature>
<keyword evidence="2 5" id="KW-0812">Transmembrane</keyword>
<evidence type="ECO:0000256" key="3">
    <source>
        <dbReference type="ARBA" id="ARBA00022989"/>
    </source>
</evidence>
<dbReference type="InterPro" id="IPR052665">
    <property type="entry name" value="Neuropeptide-GPCR"/>
</dbReference>
<keyword evidence="3 5" id="KW-1133">Transmembrane helix</keyword>
<dbReference type="AlphaFoldDB" id="A0A1I7Y622"/>
<feature type="transmembrane region" description="Helical" evidence="5">
    <location>
        <begin position="71"/>
        <end position="89"/>
    </location>
</feature>
<protein>
    <submittedName>
        <fullName evidence="8">G_PROTEIN_RECEP_F1_2 domain-containing protein</fullName>
    </submittedName>
</protein>
<dbReference type="PROSITE" id="PS50262">
    <property type="entry name" value="G_PROTEIN_RECEP_F1_2"/>
    <property type="match status" value="1"/>
</dbReference>
<dbReference type="Proteomes" id="UP000095287">
    <property type="component" value="Unplaced"/>
</dbReference>
<comment type="subcellular location">
    <subcellularLocation>
        <location evidence="1">Membrane</location>
    </subcellularLocation>
</comment>
<evidence type="ECO:0000256" key="1">
    <source>
        <dbReference type="ARBA" id="ARBA00004370"/>
    </source>
</evidence>